<name>F4PHV2_CACFS</name>
<dbReference type="PANTHER" id="PTHR30231">
    <property type="entry name" value="DNA POLYMERASE III SUBUNIT EPSILON"/>
    <property type="match status" value="1"/>
</dbReference>
<dbReference type="GO" id="GO:0008408">
    <property type="term" value="F:3'-5' exonuclease activity"/>
    <property type="evidence" value="ECO:0007669"/>
    <property type="project" value="TreeGrafter"/>
</dbReference>
<reference evidence="7" key="1">
    <citation type="journal article" date="2011" name="Genome Res.">
        <title>Phylogeny-wide analysis of social amoeba genomes highlights ancient origins for complex intercellular communication.</title>
        <authorList>
            <person name="Heidel A.J."/>
            <person name="Lawal H.M."/>
            <person name="Felder M."/>
            <person name="Schilde C."/>
            <person name="Helps N.R."/>
            <person name="Tunggal B."/>
            <person name="Rivero F."/>
            <person name="John U."/>
            <person name="Schleicher M."/>
            <person name="Eichinger L."/>
            <person name="Platzer M."/>
            <person name="Noegel A.A."/>
            <person name="Schaap P."/>
            <person name="Gloeckner G."/>
        </authorList>
    </citation>
    <scope>NUCLEOTIDE SEQUENCE [LARGE SCALE GENOMIC DNA]</scope>
    <source>
        <strain evidence="7">SH3</strain>
    </source>
</reference>
<protein>
    <recommendedName>
        <fullName evidence="5">Exonuclease domain-containing protein</fullName>
    </recommendedName>
</protein>
<evidence type="ECO:0000313" key="6">
    <source>
        <dbReference type="EMBL" id="EGG25286.1"/>
    </source>
</evidence>
<proteinExistence type="predicted"/>
<evidence type="ECO:0000256" key="1">
    <source>
        <dbReference type="ARBA" id="ARBA00022722"/>
    </source>
</evidence>
<sequence>MDIDLLQAQSSTTTKNINIINNNNNNRLTTPTFKIQPLQKTSPTIYTIDIEKPNHNQFLGPYNDKFKIKIEKNFYQQDQTVIGNQNEDLISKCFEMSKKSTQISTQLREEYERSLFLFHILNHFNQNPPTKNLDYQLPEKLVILVFDTETTGLEFEDQIIEITFINILNGDSFYGKVKPTVPLSSESYCAHGISLKELDNCLEWESLQGKLDSFFQQYIDHKIVIIAHNVTFDRYKLWKMVKDQVHCIPFDKIIFINSIEIFLSFGPFKKKDSEKDESMALSNLIEIFSPPSIEISQRHRSSYDKEKEKEKIYSHSLSTISSRRKDNTGSSFPVLFFWFFLRILLTSVIINMDFQRKNISVELISGFFS</sequence>
<evidence type="ECO:0000259" key="5">
    <source>
        <dbReference type="SMART" id="SM00479"/>
    </source>
</evidence>
<dbReference type="KEGG" id="dfa:DFA_03535"/>
<dbReference type="EMBL" id="GL883006">
    <property type="protein sequence ID" value="EGG25286.1"/>
    <property type="molecule type" value="Genomic_DNA"/>
</dbReference>
<feature type="domain" description="Exonuclease" evidence="5">
    <location>
        <begin position="142"/>
        <end position="311"/>
    </location>
</feature>
<dbReference type="InterPro" id="IPR036397">
    <property type="entry name" value="RNaseH_sf"/>
</dbReference>
<keyword evidence="4" id="KW-1133">Transmembrane helix</keyword>
<gene>
    <name evidence="6" type="ORF">DFA_03535</name>
</gene>
<dbReference type="SUPFAM" id="SSF53098">
    <property type="entry name" value="Ribonuclease H-like"/>
    <property type="match status" value="1"/>
</dbReference>
<evidence type="ECO:0000256" key="2">
    <source>
        <dbReference type="ARBA" id="ARBA00022801"/>
    </source>
</evidence>
<keyword evidence="3" id="KW-0269">Exonuclease</keyword>
<evidence type="ECO:0000313" key="7">
    <source>
        <dbReference type="Proteomes" id="UP000007797"/>
    </source>
</evidence>
<keyword evidence="7" id="KW-1185">Reference proteome</keyword>
<dbReference type="RefSeq" id="XP_004363137.1">
    <property type="nucleotide sequence ID" value="XM_004363080.1"/>
</dbReference>
<evidence type="ECO:0000256" key="4">
    <source>
        <dbReference type="SAM" id="Phobius"/>
    </source>
</evidence>
<dbReference type="SMART" id="SM00479">
    <property type="entry name" value="EXOIII"/>
    <property type="match status" value="1"/>
</dbReference>
<dbReference type="Proteomes" id="UP000007797">
    <property type="component" value="Unassembled WGS sequence"/>
</dbReference>
<accession>F4PHV2</accession>
<dbReference type="AlphaFoldDB" id="F4PHV2"/>
<dbReference type="GeneID" id="14877043"/>
<dbReference type="Pfam" id="PF00929">
    <property type="entry name" value="RNase_T"/>
    <property type="match status" value="1"/>
</dbReference>
<dbReference type="CDD" id="cd06127">
    <property type="entry name" value="DEDDh"/>
    <property type="match status" value="1"/>
</dbReference>
<keyword evidence="1" id="KW-0540">Nuclease</keyword>
<dbReference type="PANTHER" id="PTHR30231:SF4">
    <property type="entry name" value="PROTEIN NEN2"/>
    <property type="match status" value="1"/>
</dbReference>
<dbReference type="InterPro" id="IPR013520">
    <property type="entry name" value="Ribonucl_H"/>
</dbReference>
<keyword evidence="4" id="KW-0812">Transmembrane</keyword>
<evidence type="ECO:0000256" key="3">
    <source>
        <dbReference type="ARBA" id="ARBA00022839"/>
    </source>
</evidence>
<organism evidence="6 7">
    <name type="scientific">Cavenderia fasciculata</name>
    <name type="common">Slime mold</name>
    <name type="synonym">Dictyostelium fasciculatum</name>
    <dbReference type="NCBI Taxonomy" id="261658"/>
    <lineage>
        <taxon>Eukaryota</taxon>
        <taxon>Amoebozoa</taxon>
        <taxon>Evosea</taxon>
        <taxon>Eumycetozoa</taxon>
        <taxon>Dictyostelia</taxon>
        <taxon>Acytosteliales</taxon>
        <taxon>Cavenderiaceae</taxon>
        <taxon>Cavenderia</taxon>
    </lineage>
</organism>
<dbReference type="InterPro" id="IPR012337">
    <property type="entry name" value="RNaseH-like_sf"/>
</dbReference>
<keyword evidence="4" id="KW-0472">Membrane</keyword>
<feature type="transmembrane region" description="Helical" evidence="4">
    <location>
        <begin position="332"/>
        <end position="350"/>
    </location>
</feature>
<dbReference type="GO" id="GO:0003676">
    <property type="term" value="F:nucleic acid binding"/>
    <property type="evidence" value="ECO:0007669"/>
    <property type="project" value="InterPro"/>
</dbReference>
<dbReference type="Gene3D" id="3.30.420.10">
    <property type="entry name" value="Ribonuclease H-like superfamily/Ribonuclease H"/>
    <property type="match status" value="1"/>
</dbReference>
<keyword evidence="2" id="KW-0378">Hydrolase</keyword>